<comment type="caution">
    <text evidence="1">The sequence shown here is derived from an EMBL/GenBank/DDBJ whole genome shotgun (WGS) entry which is preliminary data.</text>
</comment>
<evidence type="ECO:0000313" key="1">
    <source>
        <dbReference type="EMBL" id="MEQ2578085.1"/>
    </source>
</evidence>
<protein>
    <recommendedName>
        <fullName evidence="3">Bacteriophage T4 Gp32 single-stranded DNA-binding domain-containing protein</fullName>
    </recommendedName>
</protein>
<organism evidence="1 2">
    <name type="scientific">Hominiventricola aquisgranensis</name>
    <dbReference type="NCBI Taxonomy" id="3133164"/>
    <lineage>
        <taxon>Bacteria</taxon>
        <taxon>Bacillati</taxon>
        <taxon>Bacillota</taxon>
        <taxon>Clostridia</taxon>
        <taxon>Lachnospirales</taxon>
        <taxon>Lachnospiraceae</taxon>
        <taxon>Hominiventricola</taxon>
    </lineage>
</organism>
<dbReference type="Proteomes" id="UP001470288">
    <property type="component" value="Unassembled WGS sequence"/>
</dbReference>
<name>A0ABV1HYS7_9FIRM</name>
<reference evidence="1 2" key="1">
    <citation type="submission" date="2024-03" db="EMBL/GenBank/DDBJ databases">
        <title>Human intestinal bacterial collection.</title>
        <authorList>
            <person name="Pauvert C."/>
            <person name="Hitch T.C.A."/>
            <person name="Clavel T."/>
        </authorList>
    </citation>
    <scope>NUCLEOTIDE SEQUENCE [LARGE SCALE GENOMIC DNA]</scope>
    <source>
        <strain evidence="1 2">CLA-AA-H78B</strain>
    </source>
</reference>
<dbReference type="RefSeq" id="WP_349143933.1">
    <property type="nucleotide sequence ID" value="NZ_JBBMFC010000006.1"/>
</dbReference>
<proteinExistence type="predicted"/>
<evidence type="ECO:0008006" key="3">
    <source>
        <dbReference type="Google" id="ProtNLM"/>
    </source>
</evidence>
<keyword evidence="2" id="KW-1185">Reference proteome</keyword>
<gene>
    <name evidence="1" type="ORF">WMO62_04400</name>
</gene>
<dbReference type="EMBL" id="JBBMFC010000006">
    <property type="protein sequence ID" value="MEQ2578085.1"/>
    <property type="molecule type" value="Genomic_DNA"/>
</dbReference>
<accession>A0ABV1HYS7</accession>
<sequence length="262" mass="28762">MAKNEVATMDSFNLVTLMNSDLAEAIAEELDGLGNLPYDKVKIPSGGGLAFEIPGDDEDNPESSTELVGVILFHHAINGYWKEKFSGGNEKPDCSSFDGKTGMVSETGEVRNCVDCPFNQFGSDEDGRGKACKNLHRIYLLREDNPVPLIISLPPTSLKYMRDYIGKRILLKGMRCYDAITKITLKKEKNAGGIAYSRAVFTFAGKLKPEQAAEAKAMADTIKQQDKNIDIENSDYETAGEAVTNEGFMDIPEGTQENLPFN</sequence>
<evidence type="ECO:0000313" key="2">
    <source>
        <dbReference type="Proteomes" id="UP001470288"/>
    </source>
</evidence>